<gene>
    <name evidence="7" type="ORF">LTRI10_LOCUS54045</name>
</gene>
<evidence type="ECO:0000256" key="1">
    <source>
        <dbReference type="ARBA" id="ARBA00004613"/>
    </source>
</evidence>
<dbReference type="PANTHER" id="PTHR31232">
    <property type="match status" value="1"/>
</dbReference>
<evidence type="ECO:0000313" key="8">
    <source>
        <dbReference type="Proteomes" id="UP001497516"/>
    </source>
</evidence>
<feature type="signal peptide" evidence="6">
    <location>
        <begin position="1"/>
        <end position="32"/>
    </location>
</feature>
<evidence type="ECO:0000256" key="5">
    <source>
        <dbReference type="ARBA" id="ARBA00022729"/>
    </source>
</evidence>
<reference evidence="7 8" key="1">
    <citation type="submission" date="2024-04" db="EMBL/GenBank/DDBJ databases">
        <authorList>
            <person name="Fracassetti M."/>
        </authorList>
    </citation>
    <scope>NUCLEOTIDE SEQUENCE [LARGE SCALE GENOMIC DNA]</scope>
</reference>
<sequence>MTREQLAIVTSSRAVLLAAVVLAAVVIQDSAAVTQLTVSVANKLSSKKAVIVHCQSADDDLHGHAVVPDTPYSWSFGASVDAGTLFWCRLAFQDKRLGFTAYHASNGDYVTDHEVYDDGVYGNYVGSGERIHVAEWH</sequence>
<dbReference type="PANTHER" id="PTHR31232:SF18">
    <property type="entry name" value="S-PROTEIN HOMOLOG"/>
    <property type="match status" value="1"/>
</dbReference>
<protein>
    <recommendedName>
        <fullName evidence="6">S-protein homolog</fullName>
    </recommendedName>
</protein>
<proteinExistence type="inferred from homology"/>
<keyword evidence="3 6" id="KW-0713">Self-incompatibility</keyword>
<dbReference type="Proteomes" id="UP001497516">
    <property type="component" value="Chromosome 9"/>
</dbReference>
<keyword evidence="4 6" id="KW-0964">Secreted</keyword>
<dbReference type="GO" id="GO:0060320">
    <property type="term" value="P:rejection of self pollen"/>
    <property type="evidence" value="ECO:0007669"/>
    <property type="project" value="UniProtKB-KW"/>
</dbReference>
<dbReference type="GO" id="GO:0005576">
    <property type="term" value="C:extracellular region"/>
    <property type="evidence" value="ECO:0007669"/>
    <property type="project" value="UniProtKB-SubCell"/>
</dbReference>
<keyword evidence="5 6" id="KW-0732">Signal</keyword>
<evidence type="ECO:0000256" key="6">
    <source>
        <dbReference type="RuleBase" id="RU367044"/>
    </source>
</evidence>
<evidence type="ECO:0000256" key="3">
    <source>
        <dbReference type="ARBA" id="ARBA00022471"/>
    </source>
</evidence>
<keyword evidence="8" id="KW-1185">Reference proteome</keyword>
<feature type="chain" id="PRO_5043110942" description="S-protein homolog" evidence="6">
    <location>
        <begin position="33"/>
        <end position="137"/>
    </location>
</feature>
<dbReference type="InterPro" id="IPR010264">
    <property type="entry name" value="Self-incomp_S1"/>
</dbReference>
<evidence type="ECO:0000256" key="4">
    <source>
        <dbReference type="ARBA" id="ARBA00022525"/>
    </source>
</evidence>
<comment type="subcellular location">
    <subcellularLocation>
        <location evidence="1 6">Secreted</location>
    </subcellularLocation>
</comment>
<dbReference type="Pfam" id="PF05938">
    <property type="entry name" value="Self-incomp_S1"/>
    <property type="match status" value="1"/>
</dbReference>
<dbReference type="EMBL" id="OZ034822">
    <property type="protein sequence ID" value="CAL1414912.1"/>
    <property type="molecule type" value="Genomic_DNA"/>
</dbReference>
<name>A0AAV2GX00_9ROSI</name>
<evidence type="ECO:0000256" key="2">
    <source>
        <dbReference type="ARBA" id="ARBA00005581"/>
    </source>
</evidence>
<evidence type="ECO:0000313" key="7">
    <source>
        <dbReference type="EMBL" id="CAL1414912.1"/>
    </source>
</evidence>
<accession>A0AAV2GX00</accession>
<comment type="similarity">
    <text evidence="2 6">Belongs to the plant self-incompatibility (S1) protein family.</text>
</comment>
<organism evidence="7 8">
    <name type="scientific">Linum trigynum</name>
    <dbReference type="NCBI Taxonomy" id="586398"/>
    <lineage>
        <taxon>Eukaryota</taxon>
        <taxon>Viridiplantae</taxon>
        <taxon>Streptophyta</taxon>
        <taxon>Embryophyta</taxon>
        <taxon>Tracheophyta</taxon>
        <taxon>Spermatophyta</taxon>
        <taxon>Magnoliopsida</taxon>
        <taxon>eudicotyledons</taxon>
        <taxon>Gunneridae</taxon>
        <taxon>Pentapetalae</taxon>
        <taxon>rosids</taxon>
        <taxon>fabids</taxon>
        <taxon>Malpighiales</taxon>
        <taxon>Linaceae</taxon>
        <taxon>Linum</taxon>
    </lineage>
</organism>
<dbReference type="AlphaFoldDB" id="A0AAV2GX00"/>